<keyword evidence="5" id="KW-0808">Transferase</keyword>
<dbReference type="GO" id="GO:0005524">
    <property type="term" value="F:ATP binding"/>
    <property type="evidence" value="ECO:0007669"/>
    <property type="project" value="UniProtKB-KW"/>
</dbReference>
<keyword evidence="6" id="KW-0418">Kinase</keyword>
<evidence type="ECO:0000256" key="1">
    <source>
        <dbReference type="ARBA" id="ARBA00000085"/>
    </source>
</evidence>
<feature type="domain" description="Histidine kinase" evidence="9">
    <location>
        <begin position="191"/>
        <end position="408"/>
    </location>
</feature>
<gene>
    <name evidence="10" type="ORF">LJD61_07635</name>
</gene>
<evidence type="ECO:0000256" key="3">
    <source>
        <dbReference type="ARBA" id="ARBA00012438"/>
    </source>
</evidence>
<dbReference type="CDD" id="cd00075">
    <property type="entry name" value="HATPase"/>
    <property type="match status" value="1"/>
</dbReference>
<evidence type="ECO:0000256" key="5">
    <source>
        <dbReference type="ARBA" id="ARBA00022679"/>
    </source>
</evidence>
<dbReference type="InterPro" id="IPR003594">
    <property type="entry name" value="HATPase_dom"/>
</dbReference>
<feature type="transmembrane region" description="Helical" evidence="8">
    <location>
        <begin position="12"/>
        <end position="32"/>
    </location>
</feature>
<reference evidence="10 11" key="1">
    <citation type="submission" date="2021-10" db="EMBL/GenBank/DDBJ databases">
        <title>Lutispora strain m25 sp. nov., a thermophilic, non-spore-forming bacterium isolated from a lab-scale methanogenic bioreactor digesting anaerobic sludge.</title>
        <authorList>
            <person name="El Houari A."/>
            <person name="Mcdonald J."/>
        </authorList>
    </citation>
    <scope>NUCLEOTIDE SEQUENCE [LARGE SCALE GENOMIC DNA]</scope>
    <source>
        <strain evidence="11">m25</strain>
    </source>
</reference>
<dbReference type="PROSITE" id="PS50109">
    <property type="entry name" value="HIS_KIN"/>
    <property type="match status" value="1"/>
</dbReference>
<evidence type="ECO:0000256" key="8">
    <source>
        <dbReference type="SAM" id="Phobius"/>
    </source>
</evidence>
<evidence type="ECO:0000256" key="6">
    <source>
        <dbReference type="ARBA" id="ARBA00022777"/>
    </source>
</evidence>
<dbReference type="InterPro" id="IPR036890">
    <property type="entry name" value="HATPase_C_sf"/>
</dbReference>
<dbReference type="PANTHER" id="PTHR45453:SF1">
    <property type="entry name" value="PHOSPHATE REGULON SENSOR PROTEIN PHOR"/>
    <property type="match status" value="1"/>
</dbReference>
<dbReference type="InterPro" id="IPR036097">
    <property type="entry name" value="HisK_dim/P_sf"/>
</dbReference>
<dbReference type="Pfam" id="PF02518">
    <property type="entry name" value="HATPase_c"/>
    <property type="match status" value="1"/>
</dbReference>
<evidence type="ECO:0000313" key="10">
    <source>
        <dbReference type="EMBL" id="MCQ1529424.1"/>
    </source>
</evidence>
<comment type="subcellular location">
    <subcellularLocation>
        <location evidence="2">Membrane</location>
    </subcellularLocation>
</comment>
<dbReference type="PRINTS" id="PR00344">
    <property type="entry name" value="BCTRLSENSOR"/>
</dbReference>
<organism evidence="10 11">
    <name type="scientific">Lutispora saccharofermentans</name>
    <dbReference type="NCBI Taxonomy" id="3024236"/>
    <lineage>
        <taxon>Bacteria</taxon>
        <taxon>Bacillati</taxon>
        <taxon>Bacillota</taxon>
        <taxon>Clostridia</taxon>
        <taxon>Lutisporales</taxon>
        <taxon>Lutisporaceae</taxon>
        <taxon>Lutispora</taxon>
    </lineage>
</organism>
<dbReference type="Gene3D" id="1.10.287.130">
    <property type="match status" value="1"/>
</dbReference>
<dbReference type="EMBL" id="JAJEKE010000005">
    <property type="protein sequence ID" value="MCQ1529424.1"/>
    <property type="molecule type" value="Genomic_DNA"/>
</dbReference>
<dbReference type="Proteomes" id="UP001651880">
    <property type="component" value="Unassembled WGS sequence"/>
</dbReference>
<keyword evidence="8" id="KW-0812">Transmembrane</keyword>
<evidence type="ECO:0000256" key="2">
    <source>
        <dbReference type="ARBA" id="ARBA00004370"/>
    </source>
</evidence>
<dbReference type="Gene3D" id="3.30.565.10">
    <property type="entry name" value="Histidine kinase-like ATPase, C-terminal domain"/>
    <property type="match status" value="1"/>
</dbReference>
<evidence type="ECO:0000256" key="4">
    <source>
        <dbReference type="ARBA" id="ARBA00022553"/>
    </source>
</evidence>
<keyword evidence="10" id="KW-0067">ATP-binding</keyword>
<accession>A0ABT1NDU1</accession>
<dbReference type="SMART" id="SM00387">
    <property type="entry name" value="HATPase_c"/>
    <property type="match status" value="1"/>
</dbReference>
<comment type="catalytic activity">
    <reaction evidence="1">
        <text>ATP + protein L-histidine = ADP + protein N-phospho-L-histidine.</text>
        <dbReference type="EC" id="2.7.13.3"/>
    </reaction>
</comment>
<dbReference type="InterPro" id="IPR003661">
    <property type="entry name" value="HisK_dim/P_dom"/>
</dbReference>
<evidence type="ECO:0000256" key="7">
    <source>
        <dbReference type="ARBA" id="ARBA00023012"/>
    </source>
</evidence>
<keyword evidence="11" id="KW-1185">Reference proteome</keyword>
<dbReference type="SUPFAM" id="SSF47384">
    <property type="entry name" value="Homodimeric domain of signal transducing histidine kinase"/>
    <property type="match status" value="1"/>
</dbReference>
<comment type="caution">
    <text evidence="10">The sequence shown here is derived from an EMBL/GenBank/DDBJ whole genome shotgun (WGS) entry which is preliminary data.</text>
</comment>
<dbReference type="RefSeq" id="WP_255226943.1">
    <property type="nucleotide sequence ID" value="NZ_JAJEKE010000005.1"/>
</dbReference>
<keyword evidence="10" id="KW-0547">Nucleotide-binding</keyword>
<sequence>MFRSLRIKLTLINIIVLGLILTFVFSGIYILMARGMMAETERTMRLIAMQSKIAERAPEGLPRKHIQGSFYVRKDRTGNITVKSQNIPVDDGELDILLEKTEKQSRDEGDVKINNEAYRFLKSFSPDKKSLSIVYLNIQREKEFLTRLATIFIIIGLGSMGLAFFGSLFLADKALIPIKEAWEKQKSFVADASHELRTPLSSIRTNLEVVLDNTEESVESQRKWLNNILFENKRMSKLVDDLLLLARADSKQENMIMIPFSLDRAIAEAVSPLEPIAAKKGIEIDMQLHDQISLAGDESHIKQLIVILVDNAIKYSAANGLVEVELNNHSSYAEILVSDTGEGIKEEEKAKIFERFYRVDKARSRESGGSGLGLSIAQWIAREHGGSISVSSGKIKGSVFKVTLPKNQSKKRKK</sequence>
<keyword evidence="4" id="KW-0597">Phosphoprotein</keyword>
<dbReference type="EC" id="2.7.13.3" evidence="3"/>
<dbReference type="SUPFAM" id="SSF55874">
    <property type="entry name" value="ATPase domain of HSP90 chaperone/DNA topoisomerase II/histidine kinase"/>
    <property type="match status" value="1"/>
</dbReference>
<evidence type="ECO:0000313" key="11">
    <source>
        <dbReference type="Proteomes" id="UP001651880"/>
    </source>
</evidence>
<keyword evidence="8" id="KW-0472">Membrane</keyword>
<dbReference type="SMART" id="SM00388">
    <property type="entry name" value="HisKA"/>
    <property type="match status" value="1"/>
</dbReference>
<dbReference type="Pfam" id="PF00512">
    <property type="entry name" value="HisKA"/>
    <property type="match status" value="1"/>
</dbReference>
<feature type="transmembrane region" description="Helical" evidence="8">
    <location>
        <begin position="148"/>
        <end position="170"/>
    </location>
</feature>
<proteinExistence type="predicted"/>
<protein>
    <recommendedName>
        <fullName evidence="3">histidine kinase</fullName>
        <ecNumber evidence="3">2.7.13.3</ecNumber>
    </recommendedName>
</protein>
<dbReference type="CDD" id="cd00082">
    <property type="entry name" value="HisKA"/>
    <property type="match status" value="1"/>
</dbReference>
<dbReference type="InterPro" id="IPR050351">
    <property type="entry name" value="BphY/WalK/GraS-like"/>
</dbReference>
<dbReference type="InterPro" id="IPR004358">
    <property type="entry name" value="Sig_transdc_His_kin-like_C"/>
</dbReference>
<dbReference type="PANTHER" id="PTHR45453">
    <property type="entry name" value="PHOSPHATE REGULON SENSOR PROTEIN PHOR"/>
    <property type="match status" value="1"/>
</dbReference>
<keyword evidence="8" id="KW-1133">Transmembrane helix</keyword>
<dbReference type="InterPro" id="IPR005467">
    <property type="entry name" value="His_kinase_dom"/>
</dbReference>
<keyword evidence="7" id="KW-0902">Two-component regulatory system</keyword>
<evidence type="ECO:0000259" key="9">
    <source>
        <dbReference type="PROSITE" id="PS50109"/>
    </source>
</evidence>
<name>A0ABT1NDU1_9FIRM</name>